<dbReference type="AlphaFoldDB" id="A0A835RQ00"/>
<reference evidence="1 2" key="1">
    <citation type="journal article" date="2020" name="Nat. Food">
        <title>A phased Vanilla planifolia genome enables genetic improvement of flavour and production.</title>
        <authorList>
            <person name="Hasing T."/>
            <person name="Tang H."/>
            <person name="Brym M."/>
            <person name="Khazi F."/>
            <person name="Huang T."/>
            <person name="Chambers A.H."/>
        </authorList>
    </citation>
    <scope>NUCLEOTIDE SEQUENCE [LARGE SCALE GENOMIC DNA]</scope>
    <source>
        <tissue evidence="1">Leaf</tissue>
    </source>
</reference>
<keyword evidence="2" id="KW-1185">Reference proteome</keyword>
<proteinExistence type="predicted"/>
<dbReference type="Proteomes" id="UP000636800">
    <property type="component" value="Chromosome 1"/>
</dbReference>
<gene>
    <name evidence="1" type="ORF">HPP92_000852</name>
</gene>
<evidence type="ECO:0000313" key="2">
    <source>
        <dbReference type="Proteomes" id="UP000636800"/>
    </source>
</evidence>
<protein>
    <submittedName>
        <fullName evidence="1">Uncharacterized protein</fullName>
    </submittedName>
</protein>
<evidence type="ECO:0000313" key="1">
    <source>
        <dbReference type="EMBL" id="KAG0496161.1"/>
    </source>
</evidence>
<comment type="caution">
    <text evidence="1">The sequence shown here is derived from an EMBL/GenBank/DDBJ whole genome shotgun (WGS) entry which is preliminary data.</text>
</comment>
<organism evidence="1 2">
    <name type="scientific">Vanilla planifolia</name>
    <name type="common">Vanilla</name>
    <dbReference type="NCBI Taxonomy" id="51239"/>
    <lineage>
        <taxon>Eukaryota</taxon>
        <taxon>Viridiplantae</taxon>
        <taxon>Streptophyta</taxon>
        <taxon>Embryophyta</taxon>
        <taxon>Tracheophyta</taxon>
        <taxon>Spermatophyta</taxon>
        <taxon>Magnoliopsida</taxon>
        <taxon>Liliopsida</taxon>
        <taxon>Asparagales</taxon>
        <taxon>Orchidaceae</taxon>
        <taxon>Vanilloideae</taxon>
        <taxon>Vanilleae</taxon>
        <taxon>Vanilla</taxon>
    </lineage>
</organism>
<name>A0A835RQ00_VANPL</name>
<dbReference type="OrthoDB" id="685302at2759"/>
<dbReference type="EMBL" id="JADCNL010000001">
    <property type="protein sequence ID" value="KAG0496161.1"/>
    <property type="molecule type" value="Genomic_DNA"/>
</dbReference>
<accession>A0A835RQ00</accession>
<sequence>MEALKKFANQNGRRLSRKLWPMRAAIEVIQNYESQAPAGRIDGSAATSIVDLTHEAIENVKAEDKCPEWNQPKYNNNGDEIARLLPLLS</sequence>